<dbReference type="GO" id="GO:0005739">
    <property type="term" value="C:mitochondrion"/>
    <property type="evidence" value="ECO:0007669"/>
    <property type="project" value="TreeGrafter"/>
</dbReference>
<feature type="chain" id="PRO_5035683006" description="omega-amidase" evidence="7">
    <location>
        <begin position="20"/>
        <end position="281"/>
    </location>
</feature>
<dbReference type="PANTHER" id="PTHR23088:SF30">
    <property type="entry name" value="OMEGA-AMIDASE NIT2"/>
    <property type="match status" value="1"/>
</dbReference>
<feature type="signal peptide" evidence="7">
    <location>
        <begin position="1"/>
        <end position="19"/>
    </location>
</feature>
<organism evidence="9 13">
    <name type="scientific">Didymodactylos carnosus</name>
    <dbReference type="NCBI Taxonomy" id="1234261"/>
    <lineage>
        <taxon>Eukaryota</taxon>
        <taxon>Metazoa</taxon>
        <taxon>Spiralia</taxon>
        <taxon>Gnathifera</taxon>
        <taxon>Rotifera</taxon>
        <taxon>Eurotatoria</taxon>
        <taxon>Bdelloidea</taxon>
        <taxon>Philodinida</taxon>
        <taxon>Philodinidae</taxon>
        <taxon>Didymodactylos</taxon>
    </lineage>
</organism>
<evidence type="ECO:0000256" key="5">
    <source>
        <dbReference type="ARBA" id="ARBA00041576"/>
    </source>
</evidence>
<dbReference type="PROSITE" id="PS50263">
    <property type="entry name" value="CN_HYDROLASE"/>
    <property type="match status" value="1"/>
</dbReference>
<keyword evidence="7" id="KW-0732">Signal</keyword>
<dbReference type="Gene3D" id="3.60.110.10">
    <property type="entry name" value="Carbon-nitrogen hydrolase"/>
    <property type="match status" value="1"/>
</dbReference>
<evidence type="ECO:0000259" key="8">
    <source>
        <dbReference type="PROSITE" id="PS50263"/>
    </source>
</evidence>
<dbReference type="OrthoDB" id="10250282at2759"/>
<dbReference type="PROSITE" id="PS01227">
    <property type="entry name" value="UPF0012"/>
    <property type="match status" value="1"/>
</dbReference>
<keyword evidence="13" id="KW-1185">Reference proteome</keyword>
<dbReference type="EMBL" id="CAJNOQ010000304">
    <property type="protein sequence ID" value="CAF0785021.1"/>
    <property type="molecule type" value="Genomic_DNA"/>
</dbReference>
<comment type="caution">
    <text evidence="9">The sequence shown here is derived from an EMBL/GenBank/DDBJ whole genome shotgun (WGS) entry which is preliminary data.</text>
</comment>
<evidence type="ECO:0000256" key="1">
    <source>
        <dbReference type="ARBA" id="ARBA00010613"/>
    </source>
</evidence>
<evidence type="ECO:0000313" key="12">
    <source>
        <dbReference type="EMBL" id="CAF3700616.1"/>
    </source>
</evidence>
<comment type="similarity">
    <text evidence="1">Belongs to the carbon-nitrogen hydrolase superfamily. NIT1/NIT2 family.</text>
</comment>
<dbReference type="GO" id="GO:0006541">
    <property type="term" value="P:glutamine metabolic process"/>
    <property type="evidence" value="ECO:0007669"/>
    <property type="project" value="TreeGrafter"/>
</dbReference>
<dbReference type="Proteomes" id="UP000677228">
    <property type="component" value="Unassembled WGS sequence"/>
</dbReference>
<name>A0A813RNE2_9BILA</name>
<evidence type="ECO:0000313" key="10">
    <source>
        <dbReference type="EMBL" id="CAF0923453.1"/>
    </source>
</evidence>
<dbReference type="SUPFAM" id="SSF56317">
    <property type="entry name" value="Carbon-nitrogen hydrolase"/>
    <property type="match status" value="1"/>
</dbReference>
<accession>A0A813RNE2</accession>
<dbReference type="Proteomes" id="UP000663829">
    <property type="component" value="Unassembled WGS sequence"/>
</dbReference>
<sequence length="281" mass="31454">MSSKFKIALIQLLVSSSKAKNISHACELISKAASTGAKLVVLPECFNSPYGVKYFPEYAETIPGETTNALKNCAKQNQIFLVGGSIPERDESGKLFNTSTIYNPHGELIGIFRKMHLFDIDIPGKITFKESDALAPGNQLTTFDISDDFRVGLAICYDVRFPLLASLYSKRGCHLLLYPGAFNMTTGPAHWELLLRSRALDNQMYVAGVSPAHDENADYKAWGHTTLVDTWGTIIGKCEMNEEIVYGEIDLEHLKTVRKQLPYLSQQRHDVYTLEEKKLEK</sequence>
<dbReference type="CDD" id="cd07572">
    <property type="entry name" value="nit"/>
    <property type="match status" value="1"/>
</dbReference>
<dbReference type="Proteomes" id="UP000681722">
    <property type="component" value="Unassembled WGS sequence"/>
</dbReference>
<dbReference type="FunFam" id="3.60.110.10:FF:000002">
    <property type="entry name" value="Nitrilase family member 2"/>
    <property type="match status" value="1"/>
</dbReference>
<dbReference type="EMBL" id="CAJOBC010000304">
    <property type="protein sequence ID" value="CAF3568681.1"/>
    <property type="molecule type" value="Genomic_DNA"/>
</dbReference>
<dbReference type="AlphaFoldDB" id="A0A813RNE2"/>
<reference evidence="9" key="1">
    <citation type="submission" date="2021-02" db="EMBL/GenBank/DDBJ databases">
        <authorList>
            <person name="Nowell W R."/>
        </authorList>
    </citation>
    <scope>NUCLEOTIDE SEQUENCE</scope>
</reference>
<comment type="catalytic activity">
    <reaction evidence="3">
        <text>2-oxoglutaramate + H2O = 2-oxoglutarate + NH4(+)</text>
        <dbReference type="Rhea" id="RHEA:32963"/>
        <dbReference type="ChEBI" id="CHEBI:15377"/>
        <dbReference type="ChEBI" id="CHEBI:16769"/>
        <dbReference type="ChEBI" id="CHEBI:16810"/>
        <dbReference type="ChEBI" id="CHEBI:28938"/>
        <dbReference type="EC" id="3.5.1.3"/>
    </reaction>
    <physiologicalReaction direction="left-to-right" evidence="3">
        <dbReference type="Rhea" id="RHEA:32964"/>
    </physiologicalReaction>
</comment>
<evidence type="ECO:0000256" key="7">
    <source>
        <dbReference type="SAM" id="SignalP"/>
    </source>
</evidence>
<dbReference type="GO" id="GO:0006107">
    <property type="term" value="P:oxaloacetate metabolic process"/>
    <property type="evidence" value="ECO:0007669"/>
    <property type="project" value="TreeGrafter"/>
</dbReference>
<dbReference type="EMBL" id="CAJNOK010004025">
    <property type="protein sequence ID" value="CAF0923453.1"/>
    <property type="molecule type" value="Genomic_DNA"/>
</dbReference>
<gene>
    <name evidence="9" type="ORF">GPM918_LOCUS2682</name>
    <name evidence="10" type="ORF">OVA965_LOCUS10748</name>
    <name evidence="11" type="ORF">SRO942_LOCUS2682</name>
    <name evidence="12" type="ORF">TMI583_LOCUS10744</name>
</gene>
<dbReference type="InterPro" id="IPR036526">
    <property type="entry name" value="C-N_Hydrolase_sf"/>
</dbReference>
<feature type="domain" description="CN hydrolase" evidence="8">
    <location>
        <begin position="5"/>
        <end position="251"/>
    </location>
</feature>
<dbReference type="InterPro" id="IPR003010">
    <property type="entry name" value="C-N_Hydrolase"/>
</dbReference>
<evidence type="ECO:0000313" key="9">
    <source>
        <dbReference type="EMBL" id="CAF0785021.1"/>
    </source>
</evidence>
<dbReference type="Proteomes" id="UP000682733">
    <property type="component" value="Unassembled WGS sequence"/>
</dbReference>
<dbReference type="GO" id="GO:0050152">
    <property type="term" value="F:omega-amidase activity"/>
    <property type="evidence" value="ECO:0007669"/>
    <property type="project" value="UniProtKB-EC"/>
</dbReference>
<proteinExistence type="inferred from homology"/>
<evidence type="ECO:0000256" key="4">
    <source>
        <dbReference type="ARBA" id="ARBA00039118"/>
    </source>
</evidence>
<evidence type="ECO:0000256" key="2">
    <source>
        <dbReference type="ARBA" id="ARBA00022801"/>
    </source>
</evidence>
<evidence type="ECO:0000256" key="6">
    <source>
        <dbReference type="ARBA" id="ARBA00048745"/>
    </source>
</evidence>
<dbReference type="PANTHER" id="PTHR23088">
    <property type="entry name" value="NITRILASE-RELATED"/>
    <property type="match status" value="1"/>
</dbReference>
<dbReference type="InterPro" id="IPR001110">
    <property type="entry name" value="UPF0012_CS"/>
</dbReference>
<dbReference type="EMBL" id="CAJOBA010004027">
    <property type="protein sequence ID" value="CAF3700616.1"/>
    <property type="molecule type" value="Genomic_DNA"/>
</dbReference>
<evidence type="ECO:0000256" key="3">
    <source>
        <dbReference type="ARBA" id="ARBA00036637"/>
    </source>
</evidence>
<comment type="catalytic activity">
    <reaction evidence="6">
        <text>2-oxosuccinamate + H2O = oxaloacetate + NH4(+)</text>
        <dbReference type="Rhea" id="RHEA:59412"/>
        <dbReference type="ChEBI" id="CHEBI:15377"/>
        <dbReference type="ChEBI" id="CHEBI:16452"/>
        <dbReference type="ChEBI" id="CHEBI:28938"/>
        <dbReference type="ChEBI" id="CHEBI:57735"/>
        <dbReference type="EC" id="3.5.1.3"/>
    </reaction>
    <physiologicalReaction direction="left-to-right" evidence="6">
        <dbReference type="Rhea" id="RHEA:59413"/>
    </physiologicalReaction>
</comment>
<keyword evidence="2" id="KW-0378">Hydrolase</keyword>
<evidence type="ECO:0000313" key="13">
    <source>
        <dbReference type="Proteomes" id="UP000663829"/>
    </source>
</evidence>
<dbReference type="GO" id="GO:0006528">
    <property type="term" value="P:asparagine metabolic process"/>
    <property type="evidence" value="ECO:0007669"/>
    <property type="project" value="TreeGrafter"/>
</dbReference>
<dbReference type="EC" id="3.5.1.3" evidence="4"/>
<dbReference type="Pfam" id="PF00795">
    <property type="entry name" value="CN_hydrolase"/>
    <property type="match status" value="1"/>
</dbReference>
<dbReference type="InterPro" id="IPR045254">
    <property type="entry name" value="Nit1/2_C-N_Hydrolase"/>
</dbReference>
<protein>
    <recommendedName>
        <fullName evidence="4">omega-amidase</fullName>
        <ecNumber evidence="4">3.5.1.3</ecNumber>
    </recommendedName>
    <alternativeName>
        <fullName evidence="5">Nitrilase homolog 2</fullName>
    </alternativeName>
</protein>
<evidence type="ECO:0000313" key="11">
    <source>
        <dbReference type="EMBL" id="CAF3568681.1"/>
    </source>
</evidence>